<evidence type="ECO:0000256" key="1">
    <source>
        <dbReference type="ARBA" id="ARBA00004141"/>
    </source>
</evidence>
<dbReference type="Pfam" id="PF00474">
    <property type="entry name" value="SSF"/>
    <property type="match status" value="1"/>
</dbReference>
<evidence type="ECO:0000256" key="4">
    <source>
        <dbReference type="ARBA" id="ARBA00022692"/>
    </source>
</evidence>
<dbReference type="InterPro" id="IPR001734">
    <property type="entry name" value="Na/solute_symporter"/>
</dbReference>
<protein>
    <submittedName>
        <fullName evidence="8">Uncharacterized protein</fullName>
    </submittedName>
</protein>
<evidence type="ECO:0000256" key="7">
    <source>
        <dbReference type="RuleBase" id="RU362091"/>
    </source>
</evidence>
<dbReference type="InterPro" id="IPR031155">
    <property type="entry name" value="DUR"/>
</dbReference>
<evidence type="ECO:0000313" key="8">
    <source>
        <dbReference type="EMBL" id="CAH1789691.1"/>
    </source>
</evidence>
<keyword evidence="4" id="KW-0812">Transmembrane</keyword>
<dbReference type="AlphaFoldDB" id="A0A8J1TSJ3"/>
<dbReference type="OrthoDB" id="10049971at2759"/>
<evidence type="ECO:0000256" key="2">
    <source>
        <dbReference type="ARBA" id="ARBA00006434"/>
    </source>
</evidence>
<dbReference type="PANTHER" id="PTHR46154:SF4">
    <property type="entry name" value="UREA ACTIVE TRANSPORTER"/>
    <property type="match status" value="1"/>
</dbReference>
<evidence type="ECO:0000256" key="6">
    <source>
        <dbReference type="ARBA" id="ARBA00023136"/>
    </source>
</evidence>
<accession>A0A8J1TSJ3</accession>
<evidence type="ECO:0000313" key="9">
    <source>
        <dbReference type="Proteomes" id="UP000749559"/>
    </source>
</evidence>
<evidence type="ECO:0000256" key="5">
    <source>
        <dbReference type="ARBA" id="ARBA00022989"/>
    </source>
</evidence>
<sequence length="792" mass="86583">MITMKDNALLFTVLFGGLFKSGNAELNGTRGTGVITGVEPTIELRNAILLILGFGLFSVLVAITFHLTRKYIFRDASNVDTSFDAGGKVSVGLTATTLVSQMTWSATLLQSVTVAVKYGISGPLWYGAGATVHHFILAILSIHLKTKAPGAKTFLQVIRARFGAPSHMIFCVFAGITNLITTMSLLLAGSAVLTSLTLDLSIELTCMILAAVIGSYTLIGGLGATFYVSYFNSTLIFCFLIVIVTEILLKPSLGIDGLPYGSSDIMYSYIQNATGPDGNHNESYLTILSSGGLMFGVIIFVMSCASQLGDQSYWQSSIAAKPLHGVWGFIAGGLTWFAIPFTFSTTIGLVYIAMENYQGSSILSETDIQTGLAAPVVAQVVLGRTGEYMLFLAILMAVMSTGSAEVIAVASLIVYDVYQPYINPFRKNLKAGDCILCGKSSRPSSDTSSGTSTYYKDRIFASDTNLSNNEGTTTTCSCKPVVECNECAEDKKMRSSKKFTIGVKKPYTCNVHGLYRQYQDDLLNFKNWCILWVTLFTIPLVLFSNWVGLNLGWVFYFTGVMIGGVIIPVALSVLWSRATAAGMISGVLSGCLCGITLWLALASTYEGGVNLKNTSRDVPTLVGSAVSLGLSGIVCIMVSMCTLDRKKFNEEEEWNKLRNIENPLHPWAITYARDFGTVHDLTSKFVRPTYAAMKSRFRRSRITAMIIGLTLFVGFMIVWPCAMIPFKVFTRNEFYHWTTFSIAYAFIAAAFIIIVPLVQEIYLIFGKIMNSRKIRKMNNHVNANYIQDQINN</sequence>
<dbReference type="PANTHER" id="PTHR46154">
    <property type="match status" value="1"/>
</dbReference>
<dbReference type="GO" id="GO:0015204">
    <property type="term" value="F:urea transmembrane transporter activity"/>
    <property type="evidence" value="ECO:0007669"/>
    <property type="project" value="InterPro"/>
</dbReference>
<name>A0A8J1TSJ3_OWEFU</name>
<comment type="caution">
    <text evidence="8">The sequence shown here is derived from an EMBL/GenBank/DDBJ whole genome shotgun (WGS) entry which is preliminary data.</text>
</comment>
<keyword evidence="3" id="KW-0813">Transport</keyword>
<proteinExistence type="inferred from homology"/>
<comment type="subcellular location">
    <subcellularLocation>
        <location evidence="1">Membrane</location>
        <topology evidence="1">Multi-pass membrane protein</topology>
    </subcellularLocation>
</comment>
<dbReference type="CDD" id="cd11476">
    <property type="entry name" value="SLC5sbd_DUR3"/>
    <property type="match status" value="1"/>
</dbReference>
<dbReference type="InterPro" id="IPR038377">
    <property type="entry name" value="Na/Glc_symporter_sf"/>
</dbReference>
<dbReference type="PROSITE" id="PS50283">
    <property type="entry name" value="NA_SOLUT_SYMP_3"/>
    <property type="match status" value="1"/>
</dbReference>
<gene>
    <name evidence="8" type="ORF">OFUS_LOCUS15006</name>
</gene>
<keyword evidence="6" id="KW-0472">Membrane</keyword>
<reference evidence="8" key="1">
    <citation type="submission" date="2022-03" db="EMBL/GenBank/DDBJ databases">
        <authorList>
            <person name="Martin C."/>
        </authorList>
    </citation>
    <scope>NUCLEOTIDE SEQUENCE</scope>
</reference>
<organism evidence="8 9">
    <name type="scientific">Owenia fusiformis</name>
    <name type="common">Polychaete worm</name>
    <dbReference type="NCBI Taxonomy" id="6347"/>
    <lineage>
        <taxon>Eukaryota</taxon>
        <taxon>Metazoa</taxon>
        <taxon>Spiralia</taxon>
        <taxon>Lophotrochozoa</taxon>
        <taxon>Annelida</taxon>
        <taxon>Polychaeta</taxon>
        <taxon>Sedentaria</taxon>
        <taxon>Canalipalpata</taxon>
        <taxon>Sabellida</taxon>
        <taxon>Oweniida</taxon>
        <taxon>Oweniidae</taxon>
        <taxon>Owenia</taxon>
    </lineage>
</organism>
<keyword evidence="5" id="KW-1133">Transmembrane helix</keyword>
<dbReference type="GO" id="GO:0005886">
    <property type="term" value="C:plasma membrane"/>
    <property type="evidence" value="ECO:0007669"/>
    <property type="project" value="TreeGrafter"/>
</dbReference>
<evidence type="ECO:0000256" key="3">
    <source>
        <dbReference type="ARBA" id="ARBA00022448"/>
    </source>
</evidence>
<comment type="similarity">
    <text evidence="2 7">Belongs to the sodium:solute symporter (SSF) (TC 2.A.21) family.</text>
</comment>
<dbReference type="EMBL" id="CAIIXF020000007">
    <property type="protein sequence ID" value="CAH1789691.1"/>
    <property type="molecule type" value="Genomic_DNA"/>
</dbReference>
<keyword evidence="9" id="KW-1185">Reference proteome</keyword>
<dbReference type="Gene3D" id="1.20.1730.10">
    <property type="entry name" value="Sodium/glucose cotransporter"/>
    <property type="match status" value="1"/>
</dbReference>
<dbReference type="Proteomes" id="UP000749559">
    <property type="component" value="Unassembled WGS sequence"/>
</dbReference>